<evidence type="ECO:0000313" key="6">
    <source>
        <dbReference type="EMBL" id="MDK9865260.1"/>
    </source>
</evidence>
<gene>
    <name evidence="6" type="ORF">P1A27_04655</name>
</gene>
<dbReference type="SUPFAM" id="SSF51905">
    <property type="entry name" value="FAD/NAD(P)-binding domain"/>
    <property type="match status" value="1"/>
</dbReference>
<keyword evidence="3" id="KW-0285">Flavoprotein</keyword>
<reference evidence="6" key="2">
    <citation type="submission" date="2023-03" db="EMBL/GenBank/DDBJ databases">
        <authorList>
            <person name="Vazquez L."/>
            <person name="Rodriguez J."/>
            <person name="Mayo B."/>
            <person name="Florez A.B."/>
        </authorList>
    </citation>
    <scope>NUCLEOTIDE SEQUENCE</scope>
    <source>
        <strain evidence="6">5A3I</strain>
    </source>
</reference>
<dbReference type="GO" id="GO:0016491">
    <property type="term" value="F:oxidoreductase activity"/>
    <property type="evidence" value="ECO:0007669"/>
    <property type="project" value="UniProtKB-KW"/>
</dbReference>
<dbReference type="PRINTS" id="PR00469">
    <property type="entry name" value="PNDRDTASEII"/>
</dbReference>
<dbReference type="PANTHER" id="PTHR48105">
    <property type="entry name" value="THIOREDOXIN REDUCTASE 1-RELATED-RELATED"/>
    <property type="match status" value="1"/>
</dbReference>
<comment type="subunit">
    <text evidence="2">Homodimer.</text>
</comment>
<dbReference type="AlphaFoldDB" id="A0AAW7AHY5"/>
<dbReference type="Proteomes" id="UP001174037">
    <property type="component" value="Unassembled WGS sequence"/>
</dbReference>
<dbReference type="InterPro" id="IPR050097">
    <property type="entry name" value="Ferredoxin-NADP_redctase_2"/>
</dbReference>
<reference evidence="6" key="1">
    <citation type="journal article" date="2023" name="Int. J. Mol. Sci.">
        <title>Antibiotic Resistance/Susceptibility Profiles of Staphylococcus equorum Strains from Cheese, and Genome Analysis for Antibiotic Resistance Genes.</title>
        <authorList>
            <person name="Vazquez L."/>
            <person name="Srednik M.E."/>
            <person name="Rodriguez J."/>
            <person name="Florez A.B."/>
            <person name="Mayo B."/>
        </authorList>
    </citation>
    <scope>NUCLEOTIDE SEQUENCE</scope>
    <source>
        <strain evidence="6">5A3I</strain>
    </source>
</reference>
<dbReference type="EMBL" id="JARGCK010000002">
    <property type="protein sequence ID" value="MDK9865260.1"/>
    <property type="molecule type" value="Genomic_DNA"/>
</dbReference>
<dbReference type="InterPro" id="IPR023753">
    <property type="entry name" value="FAD/NAD-binding_dom"/>
</dbReference>
<name>A0AAW7AHY5_9STAP</name>
<evidence type="ECO:0000256" key="4">
    <source>
        <dbReference type="ARBA" id="ARBA00023002"/>
    </source>
</evidence>
<organism evidence="6 7">
    <name type="scientific">Staphylococcus equorum</name>
    <dbReference type="NCBI Taxonomy" id="246432"/>
    <lineage>
        <taxon>Bacteria</taxon>
        <taxon>Bacillati</taxon>
        <taxon>Bacillota</taxon>
        <taxon>Bacilli</taxon>
        <taxon>Bacillales</taxon>
        <taxon>Staphylococcaceae</taxon>
        <taxon>Staphylococcus</taxon>
    </lineage>
</organism>
<dbReference type="Pfam" id="PF07992">
    <property type="entry name" value="Pyr_redox_2"/>
    <property type="match status" value="1"/>
</dbReference>
<evidence type="ECO:0000259" key="5">
    <source>
        <dbReference type="Pfam" id="PF07992"/>
    </source>
</evidence>
<accession>A0AAW7AHY5</accession>
<dbReference type="RefSeq" id="WP_285323105.1">
    <property type="nucleotide sequence ID" value="NZ_JARGCK010000002.1"/>
</dbReference>
<feature type="domain" description="FAD/NAD(P)-binding" evidence="5">
    <location>
        <begin position="2"/>
        <end position="128"/>
    </location>
</feature>
<keyword evidence="4" id="KW-0560">Oxidoreductase</keyword>
<evidence type="ECO:0000256" key="1">
    <source>
        <dbReference type="ARBA" id="ARBA00001974"/>
    </source>
</evidence>
<evidence type="ECO:0000313" key="7">
    <source>
        <dbReference type="Proteomes" id="UP001174037"/>
    </source>
</evidence>
<evidence type="ECO:0000256" key="2">
    <source>
        <dbReference type="ARBA" id="ARBA00011738"/>
    </source>
</evidence>
<comment type="cofactor">
    <cofactor evidence="1">
        <name>FAD</name>
        <dbReference type="ChEBI" id="CHEBI:57692"/>
    </cofactor>
</comment>
<protein>
    <submittedName>
        <fullName evidence="6">NAD(P)/FAD-dependent oxidoreductase</fullName>
    </submittedName>
</protein>
<sequence>MYDVLIVGAGPSGLYSSIVLKRGIPTQNVEEDIKVGILEKGIVGGLTRYAHIQISKHWSFSGSNLINNFYQEARKLNVDLYTRTKVEKIENKKGYFEIETNASNFKAKYIILANGILSSPESLKLEKVIIGLHNAKQMLEDIRDKGWKNIILYGNYTESLQKLRTDLLTLDNNLKIKIVIEPQNRFEEGFGNLCVSKDFVDFYDGILIDYNSYKLRNGSTDKIEIKSLNKDLGFIYTNSFCETNIKGLYAVGTSSNVITGIPICLSTAQIASLDIGRKLNKIIKTEPSGRFPWFPRENNWNDSWLNILKEKDEI</sequence>
<dbReference type="PRINTS" id="PR00368">
    <property type="entry name" value="FADPNR"/>
</dbReference>
<dbReference type="Gene3D" id="3.50.50.60">
    <property type="entry name" value="FAD/NAD(P)-binding domain"/>
    <property type="match status" value="1"/>
</dbReference>
<evidence type="ECO:0000256" key="3">
    <source>
        <dbReference type="ARBA" id="ARBA00022630"/>
    </source>
</evidence>
<dbReference type="InterPro" id="IPR036188">
    <property type="entry name" value="FAD/NAD-bd_sf"/>
</dbReference>
<proteinExistence type="predicted"/>
<comment type="caution">
    <text evidence="6">The sequence shown here is derived from an EMBL/GenBank/DDBJ whole genome shotgun (WGS) entry which is preliminary data.</text>
</comment>